<gene>
    <name evidence="25" type="primary">Palm_1</name>
    <name evidence="25" type="ORF">GTO96_0003469</name>
</gene>
<evidence type="ECO:0000256" key="11">
    <source>
        <dbReference type="ARBA" id="ARBA00023018"/>
    </source>
</evidence>
<evidence type="ECO:0000256" key="3">
    <source>
        <dbReference type="ARBA" id="ARBA00004489"/>
    </source>
</evidence>
<keyword evidence="17" id="KW-0636">Prenylation</keyword>
<evidence type="ECO:0000256" key="8">
    <source>
        <dbReference type="ARBA" id="ARBA00022481"/>
    </source>
</evidence>
<dbReference type="GO" id="GO:0031527">
    <property type="term" value="C:filopodium membrane"/>
    <property type="evidence" value="ECO:0007669"/>
    <property type="project" value="UniProtKB-SubCell"/>
</dbReference>
<dbReference type="Pfam" id="PF03285">
    <property type="entry name" value="Paralemmin"/>
    <property type="match status" value="1"/>
</dbReference>
<keyword evidence="10" id="KW-0133">Cell shape</keyword>
<evidence type="ECO:0000256" key="4">
    <source>
        <dbReference type="ARBA" id="ARBA00004527"/>
    </source>
</evidence>
<feature type="compositionally biased region" description="Basic and acidic residues" evidence="24">
    <location>
        <begin position="146"/>
        <end position="171"/>
    </location>
</feature>
<feature type="non-terminal residue" evidence="25">
    <location>
        <position position="1"/>
    </location>
</feature>
<dbReference type="AlphaFoldDB" id="A0A8X7X8R0"/>
<dbReference type="Proteomes" id="UP000886611">
    <property type="component" value="Unassembled WGS sequence"/>
</dbReference>
<dbReference type="GO" id="GO:0008360">
    <property type="term" value="P:regulation of cell shape"/>
    <property type="evidence" value="ECO:0007669"/>
    <property type="project" value="UniProtKB-KW"/>
</dbReference>
<name>A0A8X7X8R0_POLSE</name>
<feature type="coiled-coil region" evidence="23">
    <location>
        <begin position="243"/>
        <end position="278"/>
    </location>
</feature>
<keyword evidence="9" id="KW-0597">Phosphoprotein</keyword>
<dbReference type="PANTHER" id="PTHR10498">
    <property type="entry name" value="PARALEMMIN-RELATED"/>
    <property type="match status" value="1"/>
</dbReference>
<evidence type="ECO:0000256" key="5">
    <source>
        <dbReference type="ARBA" id="ARBA00004552"/>
    </source>
</evidence>
<comment type="subunit">
    <text evidence="20">Interacts with dopamine receptor DRD3.</text>
</comment>
<evidence type="ECO:0000256" key="20">
    <source>
        <dbReference type="ARBA" id="ARBA00038823"/>
    </source>
</evidence>
<evidence type="ECO:0000256" key="21">
    <source>
        <dbReference type="ARBA" id="ARBA00040790"/>
    </source>
</evidence>
<keyword evidence="13" id="KW-0472">Membrane</keyword>
<dbReference type="InterPro" id="IPR004965">
    <property type="entry name" value="Paralemmin"/>
</dbReference>
<dbReference type="GO" id="GO:0030424">
    <property type="term" value="C:axon"/>
    <property type="evidence" value="ECO:0007669"/>
    <property type="project" value="UniProtKB-SubCell"/>
</dbReference>
<evidence type="ECO:0000313" key="26">
    <source>
        <dbReference type="Proteomes" id="UP000886611"/>
    </source>
</evidence>
<dbReference type="PANTHER" id="PTHR10498:SF6">
    <property type="entry name" value="PARALEMMIN-1"/>
    <property type="match status" value="1"/>
</dbReference>
<dbReference type="GO" id="GO:0016323">
    <property type="term" value="C:basolateral plasma membrane"/>
    <property type="evidence" value="ECO:0007669"/>
    <property type="project" value="UniProtKB-SubCell"/>
</dbReference>
<comment type="similarity">
    <text evidence="6">Belongs to the paralemmin family.</text>
</comment>
<evidence type="ECO:0000256" key="16">
    <source>
        <dbReference type="ARBA" id="ARBA00023288"/>
    </source>
</evidence>
<evidence type="ECO:0000256" key="12">
    <source>
        <dbReference type="ARBA" id="ARBA00023054"/>
    </source>
</evidence>
<dbReference type="EMBL" id="JAATIS010003638">
    <property type="protein sequence ID" value="KAG2463717.1"/>
    <property type="molecule type" value="Genomic_DNA"/>
</dbReference>
<reference evidence="25 26" key="1">
    <citation type="journal article" date="2021" name="Cell">
        <title>Tracing the genetic footprints of vertebrate landing in non-teleost ray-finned fishes.</title>
        <authorList>
            <person name="Bi X."/>
            <person name="Wang K."/>
            <person name="Yang L."/>
            <person name="Pan H."/>
            <person name="Jiang H."/>
            <person name="Wei Q."/>
            <person name="Fang M."/>
            <person name="Yu H."/>
            <person name="Zhu C."/>
            <person name="Cai Y."/>
            <person name="He Y."/>
            <person name="Gan X."/>
            <person name="Zeng H."/>
            <person name="Yu D."/>
            <person name="Zhu Y."/>
            <person name="Jiang H."/>
            <person name="Qiu Q."/>
            <person name="Yang H."/>
            <person name="Zhang Y.E."/>
            <person name="Wang W."/>
            <person name="Zhu M."/>
            <person name="He S."/>
            <person name="Zhang G."/>
        </authorList>
    </citation>
    <scope>NUCLEOTIDE SEQUENCE [LARGE SCALE GENOMIC DNA]</scope>
    <source>
        <strain evidence="25">Bchr_013</strain>
    </source>
</reference>
<keyword evidence="8" id="KW-0488">Methylation</keyword>
<feature type="compositionally biased region" description="Basic and acidic residues" evidence="24">
    <location>
        <begin position="188"/>
        <end position="211"/>
    </location>
</feature>
<comment type="subcellular location">
    <subcellularLocation>
        <location evidence="18">Apicolateral cell membrane</location>
        <topology evidence="18">Lipid-anchor</topology>
    </subcellularLocation>
    <subcellularLocation>
        <location evidence="19">Basolateral cell membrane</location>
        <topology evidence="19">Lipid-anchor</topology>
    </subcellularLocation>
    <subcellularLocation>
        <location evidence="2">Cell membrane</location>
        <topology evidence="2">Lipid-anchor</topology>
        <orientation evidence="2">Cytoplasmic side</orientation>
    </subcellularLocation>
    <subcellularLocation>
        <location evidence="3">Cell projection</location>
        <location evidence="3">Axon</location>
    </subcellularLocation>
    <subcellularLocation>
        <location evidence="1">Cell projection</location>
        <location evidence="1">Dendrite</location>
    </subcellularLocation>
    <subcellularLocation>
        <location evidence="5">Cell projection</location>
        <location evidence="5">Dendritic spine</location>
    </subcellularLocation>
    <subcellularLocation>
        <location evidence="4">Cell projection</location>
        <location evidence="4">Filopodium membrane</location>
        <topology evidence="4">Lipid-anchor</topology>
    </subcellularLocation>
</comment>
<evidence type="ECO:0000256" key="14">
    <source>
        <dbReference type="ARBA" id="ARBA00023139"/>
    </source>
</evidence>
<dbReference type="GO" id="GO:0043197">
    <property type="term" value="C:dendritic spine"/>
    <property type="evidence" value="ECO:0007669"/>
    <property type="project" value="UniProtKB-SubCell"/>
</dbReference>
<dbReference type="GO" id="GO:0016327">
    <property type="term" value="C:apicolateral plasma membrane"/>
    <property type="evidence" value="ECO:0007669"/>
    <property type="project" value="UniProtKB-SubCell"/>
</dbReference>
<keyword evidence="16" id="KW-0449">Lipoprotein</keyword>
<evidence type="ECO:0000256" key="24">
    <source>
        <dbReference type="SAM" id="MobiDB-lite"/>
    </source>
</evidence>
<evidence type="ECO:0000256" key="22">
    <source>
        <dbReference type="ARBA" id="ARBA00041963"/>
    </source>
</evidence>
<feature type="non-terminal residue" evidence="25">
    <location>
        <position position="321"/>
    </location>
</feature>
<feature type="region of interest" description="Disordered" evidence="24">
    <location>
        <begin position="139"/>
        <end position="211"/>
    </location>
</feature>
<keyword evidence="12 23" id="KW-0175">Coiled coil</keyword>
<accession>A0A8X7X8R0</accession>
<evidence type="ECO:0000256" key="15">
    <source>
        <dbReference type="ARBA" id="ARBA00023273"/>
    </source>
</evidence>
<keyword evidence="26" id="KW-1185">Reference proteome</keyword>
<evidence type="ECO:0000256" key="10">
    <source>
        <dbReference type="ARBA" id="ARBA00022960"/>
    </source>
</evidence>
<evidence type="ECO:0000256" key="2">
    <source>
        <dbReference type="ARBA" id="ARBA00004342"/>
    </source>
</evidence>
<evidence type="ECO:0000256" key="13">
    <source>
        <dbReference type="ARBA" id="ARBA00023136"/>
    </source>
</evidence>
<evidence type="ECO:0000256" key="19">
    <source>
        <dbReference type="ARBA" id="ARBA00037871"/>
    </source>
</evidence>
<proteinExistence type="inferred from homology"/>
<keyword evidence="15" id="KW-0966">Cell projection</keyword>
<sequence length="321" mass="36978">MPALDHVGAAILVALGATRGHRQGAPQCLGDPGPQHFRHTRKCWGEEEQGQPESFRENSRHFCHTGACRWVIAGIHLEPIRGEIKGAASLHSRLESGGRRTKQETRVEAARRGRHCVARTVWGFSKALRERWLLDGAPSSTSVEDEALKKQMQEDEAKTKSLEETIQRLEQELEELESGVSATSTKENLSEAAKEETGKTGDGVSNRKEEKKTWWWNEEVQESLQRKRMAKKWWDSQRDAESREEYKEIRRKVKREVMKVKEKTYDELYERLDTKEGEKDRWATERGRAGKGEEQVRVIKDKDGNVLTREEECDEKMERGL</sequence>
<evidence type="ECO:0000256" key="18">
    <source>
        <dbReference type="ARBA" id="ARBA00037796"/>
    </source>
</evidence>
<keyword evidence="11" id="KW-0770">Synapse</keyword>
<evidence type="ECO:0000256" key="7">
    <source>
        <dbReference type="ARBA" id="ARBA00022475"/>
    </source>
</evidence>
<evidence type="ECO:0000256" key="6">
    <source>
        <dbReference type="ARBA" id="ARBA00005756"/>
    </source>
</evidence>
<evidence type="ECO:0000256" key="9">
    <source>
        <dbReference type="ARBA" id="ARBA00022553"/>
    </source>
</evidence>
<evidence type="ECO:0000256" key="23">
    <source>
        <dbReference type="SAM" id="Coils"/>
    </source>
</evidence>
<keyword evidence="7" id="KW-1003">Cell membrane</keyword>
<evidence type="ECO:0000313" key="25">
    <source>
        <dbReference type="EMBL" id="KAG2463717.1"/>
    </source>
</evidence>
<evidence type="ECO:0000256" key="17">
    <source>
        <dbReference type="ARBA" id="ARBA00023289"/>
    </source>
</evidence>
<evidence type="ECO:0000256" key="1">
    <source>
        <dbReference type="ARBA" id="ARBA00004279"/>
    </source>
</evidence>
<comment type="caution">
    <text evidence="25">The sequence shown here is derived from an EMBL/GenBank/DDBJ whole genome shotgun (WGS) entry which is preliminary data.</text>
</comment>
<organism evidence="25 26">
    <name type="scientific">Polypterus senegalus</name>
    <name type="common">Senegal bichir</name>
    <dbReference type="NCBI Taxonomy" id="55291"/>
    <lineage>
        <taxon>Eukaryota</taxon>
        <taxon>Metazoa</taxon>
        <taxon>Chordata</taxon>
        <taxon>Craniata</taxon>
        <taxon>Vertebrata</taxon>
        <taxon>Euteleostomi</taxon>
        <taxon>Actinopterygii</taxon>
        <taxon>Polypteriformes</taxon>
        <taxon>Polypteridae</taxon>
        <taxon>Polypterus</taxon>
    </lineage>
</organism>
<protein>
    <recommendedName>
        <fullName evidence="21">Paralemmin-1</fullName>
    </recommendedName>
    <alternativeName>
        <fullName evidence="22">Paralemmin</fullName>
    </alternativeName>
</protein>
<keyword evidence="14" id="KW-0564">Palmitate</keyword>